<name>A0A8X6XT16_9ARAC</name>
<protein>
    <submittedName>
        <fullName evidence="2">Probable ribonuclease ZC3H12C</fullName>
    </submittedName>
</protein>
<dbReference type="GO" id="GO:0003729">
    <property type="term" value="F:mRNA binding"/>
    <property type="evidence" value="ECO:0007669"/>
    <property type="project" value="TreeGrafter"/>
</dbReference>
<dbReference type="EMBL" id="BMAV01012747">
    <property type="protein sequence ID" value="GFY59693.1"/>
    <property type="molecule type" value="Genomic_DNA"/>
</dbReference>
<keyword evidence="3" id="KW-1185">Reference proteome</keyword>
<dbReference type="GO" id="GO:0004521">
    <property type="term" value="F:RNA endonuclease activity"/>
    <property type="evidence" value="ECO:0007669"/>
    <property type="project" value="TreeGrafter"/>
</dbReference>
<dbReference type="InterPro" id="IPR021869">
    <property type="entry name" value="RNase_Zc3h12_NYN"/>
</dbReference>
<dbReference type="Gene3D" id="3.40.50.11980">
    <property type="match status" value="1"/>
</dbReference>
<feature type="domain" description="RNase NYN" evidence="1">
    <location>
        <begin position="29"/>
        <end position="184"/>
    </location>
</feature>
<proteinExistence type="predicted"/>
<dbReference type="Proteomes" id="UP000886998">
    <property type="component" value="Unassembled WGS sequence"/>
</dbReference>
<evidence type="ECO:0000313" key="3">
    <source>
        <dbReference type="Proteomes" id="UP000886998"/>
    </source>
</evidence>
<dbReference type="OrthoDB" id="392925at2759"/>
<dbReference type="Pfam" id="PF11977">
    <property type="entry name" value="RNase_Zc3h12a"/>
    <property type="match status" value="1"/>
</dbReference>
<dbReference type="FunFam" id="3.40.50.11980:FF:000001">
    <property type="entry name" value="ZC3H12A isoform 1"/>
    <property type="match status" value="1"/>
</dbReference>
<dbReference type="InterPro" id="IPR051101">
    <property type="entry name" value="ZC3H12/N4BP1_RNase_Reg"/>
</dbReference>
<gene>
    <name evidence="2" type="primary">ZC3H12C</name>
    <name evidence="2" type="ORF">TNIN_11871</name>
</gene>
<dbReference type="AlphaFoldDB" id="A0A8X6XT16"/>
<organism evidence="2 3">
    <name type="scientific">Trichonephila inaurata madagascariensis</name>
    <dbReference type="NCBI Taxonomy" id="2747483"/>
    <lineage>
        <taxon>Eukaryota</taxon>
        <taxon>Metazoa</taxon>
        <taxon>Ecdysozoa</taxon>
        <taxon>Arthropoda</taxon>
        <taxon>Chelicerata</taxon>
        <taxon>Arachnida</taxon>
        <taxon>Araneae</taxon>
        <taxon>Araneomorphae</taxon>
        <taxon>Entelegynae</taxon>
        <taxon>Araneoidea</taxon>
        <taxon>Nephilidae</taxon>
        <taxon>Trichonephila</taxon>
        <taxon>Trichonephila inaurata</taxon>
    </lineage>
</organism>
<dbReference type="CDD" id="cd18719">
    <property type="entry name" value="PIN_Zc3h12a-N4BP1-like"/>
    <property type="match status" value="1"/>
</dbReference>
<evidence type="ECO:0000313" key="2">
    <source>
        <dbReference type="EMBL" id="GFY59693.1"/>
    </source>
</evidence>
<evidence type="ECO:0000259" key="1">
    <source>
        <dbReference type="Pfam" id="PF11977"/>
    </source>
</evidence>
<sequence length="203" mass="23017">MPPAPSFIPLSSAEQIDILEPVEKEQRFLRPIVIDGTNVALEHGKHKNTFSCRGLKIAIDYFLQKGHENVTAFVPLHRLERKNYYPFATDHFLLEELEKLGRVVCTPSRIVNDRRVTCYEGRFIVDLATLTGGVIVSNDKYRDLVEESEAYKKTIEKRLLIFCFDGDDFLIPKDPLGVNGPGVDEFLSMSATEKNLFSSAQPQ</sequence>
<comment type="caution">
    <text evidence="2">The sequence shown here is derived from an EMBL/GenBank/DDBJ whole genome shotgun (WGS) entry which is preliminary data.</text>
</comment>
<dbReference type="PANTHER" id="PTHR12876:SF35">
    <property type="entry name" value="LD08718P-RELATED"/>
    <property type="match status" value="1"/>
</dbReference>
<reference evidence="2" key="1">
    <citation type="submission" date="2020-08" db="EMBL/GenBank/DDBJ databases">
        <title>Multicomponent nature underlies the extraordinary mechanical properties of spider dragline silk.</title>
        <authorList>
            <person name="Kono N."/>
            <person name="Nakamura H."/>
            <person name="Mori M."/>
            <person name="Yoshida Y."/>
            <person name="Ohtoshi R."/>
            <person name="Malay A.D."/>
            <person name="Moran D.A.P."/>
            <person name="Tomita M."/>
            <person name="Numata K."/>
            <person name="Arakawa K."/>
        </authorList>
    </citation>
    <scope>NUCLEOTIDE SEQUENCE</scope>
</reference>
<accession>A0A8X6XT16</accession>
<dbReference type="GO" id="GO:0005634">
    <property type="term" value="C:nucleus"/>
    <property type="evidence" value="ECO:0007669"/>
    <property type="project" value="TreeGrafter"/>
</dbReference>
<dbReference type="PANTHER" id="PTHR12876">
    <property type="entry name" value="N4BP1-RELATED"/>
    <property type="match status" value="1"/>
</dbReference>
<dbReference type="GO" id="GO:0036464">
    <property type="term" value="C:cytoplasmic ribonucleoprotein granule"/>
    <property type="evidence" value="ECO:0007669"/>
    <property type="project" value="TreeGrafter"/>
</dbReference>